<feature type="domain" description="Polymerase/histidinol phosphatase N-terminal" evidence="6">
    <location>
        <begin position="3"/>
        <end position="70"/>
    </location>
</feature>
<evidence type="ECO:0000259" key="5">
    <source>
        <dbReference type="SMART" id="SM00306"/>
    </source>
</evidence>
<keyword evidence="1 7" id="KW-0808">Transferase</keyword>
<keyword evidence="4" id="KW-0239">DNA-directed DNA polymerase</keyword>
<dbReference type="InterPro" id="IPR004805">
    <property type="entry name" value="DnaE2/DnaE/PolC"/>
</dbReference>
<dbReference type="InterPro" id="IPR006141">
    <property type="entry name" value="Intein_N"/>
</dbReference>
<dbReference type="InterPro" id="IPR016195">
    <property type="entry name" value="Pol/histidinol_Pase-like"/>
</dbReference>
<dbReference type="InterPro" id="IPR004013">
    <property type="entry name" value="PHP_dom"/>
</dbReference>
<evidence type="ECO:0000256" key="2">
    <source>
        <dbReference type="ARBA" id="ARBA00022695"/>
    </source>
</evidence>
<dbReference type="SUPFAM" id="SSF51294">
    <property type="entry name" value="Hedgehog/intein (Hint) domain"/>
    <property type="match status" value="1"/>
</dbReference>
<evidence type="ECO:0000256" key="4">
    <source>
        <dbReference type="ARBA" id="ARBA00022932"/>
    </source>
</evidence>
<dbReference type="NCBIfam" id="TIGR00594">
    <property type="entry name" value="polc"/>
    <property type="match status" value="1"/>
</dbReference>
<dbReference type="SMART" id="SM00306">
    <property type="entry name" value="HintN"/>
    <property type="match status" value="1"/>
</dbReference>
<dbReference type="InterPro" id="IPR003141">
    <property type="entry name" value="Pol/His_phosphatase_N"/>
</dbReference>
<dbReference type="Gene3D" id="2.170.16.10">
    <property type="entry name" value="Hedgehog/Intein (Hint) domain"/>
    <property type="match status" value="1"/>
</dbReference>
<keyword evidence="3" id="KW-0235">DNA replication</keyword>
<dbReference type="EC" id="2.7.7.7" evidence="7"/>
<dbReference type="InterPro" id="IPR036844">
    <property type="entry name" value="Hint_dom_sf"/>
</dbReference>
<sequence length="1162" mass="131613">MNVNHHSHTTFSLMDATLLPEAFAKRLKELGQDTMCVTDHGTMSGVWECYKAAKKEELKFVPGVELYFAEHASVKTDEYWHILFLAKDAEGYKKLMALETQAHEHFYRKPRIDWSMIEGKDMSGIICTTACIGGLLRRADAEECLLRLKAVFGDDLYVELHIFQTDEQREHNHRILALAQKHGVKIIPAVDAHYLNQEDAAIHRLWKGIDQDSDYFPTDDFFLHSEQQVIEKLAYLDINIIREAIANQDIMLAGCNVEMEEGGRHYPAYPTEDARRTVEDIVFAGSVTEEERLRLIHELNILEKVDFLNYFLIVYDFINWCRRNDIRVGKGRGSVGGSMVAYKMGLTGLNPMKYGLMFERFAHDQRVAAPDIDTDIPQSKRGEVISYIESRYGSVYHVRTFNYLGDKGALQRAGQALKIPPAYIDKLSKQITSLDDLLPNDPAIPNYKELVRVAKAFVGLIQNYGVHASAILVFPENPTRWTPIERQIDSQTREERFVCAYDFEDLEARGLLKLDVLGLRTLDVIDNAVKESYDPELNIDELPDTDPATFDLLCKGQTAGVFQLESEGMTEVVEDIEPRCFEDLIPLVALYRPGPKESGMLAEFIRRRKGGWQPAGTSLWAQIEGKVLGETFGVLVYQEQVMEIAKQFFGYTLAEADMLRRAIGKKKASEMERIINDLIEKGGQYPPKEVKFVVDAISKFADYGFNKCLSGDEKIYRDQNGKFSPTISEMFRIKNDKEYAEQTGHLALHKKYKRGGYGYGLSIGEDGRLRQNKIVNITPSGTRPVFSVRTESGKSVVATGNHKFPTPNGEVLLEDLRVGDLLYVHNGCEVSPLRKYNFGIPTHLEKIVSITFCGTKETYDVEMADPYHNFVTGDKIVVCNSHAATYAYTSYQTAYLKANYPHEFYMALLNSVIGNQEKTIQYVYDAKQFGIPITTPKMGIAKNTWVILPDGTLMAGFSTIKGVGSGDFTSHKNIAEFIKLNPKLPRDKLTALIKAGVFEESRGECLAYLSYIKDTLPKYEEALEKIAYWEEQKDGKRKENMLSDWKKKAALYSTTPSEPIEIDDTEAEMEVLGFSNKDILDNYELHGSNGVTSIAGVVMKVKKHKTKKGKPMMFVDIRGRSGKRSLVFFNQGEIEEGKVYMFQLGRDNVINTFRRCNKKAGA</sequence>
<reference evidence="7 8" key="1">
    <citation type="submission" date="2023-07" db="EMBL/GenBank/DDBJ databases">
        <title>The novel representative of Negativicutes class, Anaeroselena agilis gen. nov. sp. nov.</title>
        <authorList>
            <person name="Prokofeva M.I."/>
            <person name="Elcheninov A.G."/>
            <person name="Klyukina A."/>
            <person name="Kublanov I.V."/>
            <person name="Frolov E.N."/>
            <person name="Podosokorskaya O.A."/>
        </authorList>
    </citation>
    <scope>NUCLEOTIDE SEQUENCE [LARGE SCALE GENOMIC DNA]</scope>
    <source>
        <strain evidence="7 8">4137-cl</strain>
    </source>
</reference>
<keyword evidence="2 7" id="KW-0548">Nucleotidyltransferase</keyword>
<dbReference type="EMBL" id="JAUOZS010000001">
    <property type="protein sequence ID" value="MDT8900962.1"/>
    <property type="molecule type" value="Genomic_DNA"/>
</dbReference>
<feature type="domain" description="Hint" evidence="5">
    <location>
        <begin position="706"/>
        <end position="826"/>
    </location>
</feature>
<dbReference type="Pfam" id="PF17657">
    <property type="entry name" value="DNA_pol3_finger"/>
    <property type="match status" value="1"/>
</dbReference>
<evidence type="ECO:0000256" key="1">
    <source>
        <dbReference type="ARBA" id="ARBA00022679"/>
    </source>
</evidence>
<dbReference type="NCBIfam" id="TIGR01445">
    <property type="entry name" value="intein_Nterm"/>
    <property type="match status" value="1"/>
</dbReference>
<dbReference type="GO" id="GO:0003887">
    <property type="term" value="F:DNA-directed DNA polymerase activity"/>
    <property type="evidence" value="ECO:0007669"/>
    <property type="project" value="UniProtKB-EC"/>
</dbReference>
<dbReference type="Pfam" id="PF07733">
    <property type="entry name" value="DNA_pol3_alpha"/>
    <property type="match status" value="1"/>
</dbReference>
<dbReference type="Pfam" id="PF02811">
    <property type="entry name" value="PHP"/>
    <property type="match status" value="1"/>
</dbReference>
<gene>
    <name evidence="7" type="primary">dnaE</name>
    <name evidence="7" type="ORF">Q4T40_06920</name>
</gene>
<name>A0ABU3NXK6_9FIRM</name>
<evidence type="ECO:0000256" key="3">
    <source>
        <dbReference type="ARBA" id="ARBA00022705"/>
    </source>
</evidence>
<comment type="caution">
    <text evidence="7">The sequence shown here is derived from an EMBL/GenBank/DDBJ whole genome shotgun (WGS) entry which is preliminary data.</text>
</comment>
<accession>A0ABU3NXK6</accession>
<dbReference type="PANTHER" id="PTHR32294:SF0">
    <property type="entry name" value="DNA POLYMERASE III SUBUNIT ALPHA"/>
    <property type="match status" value="1"/>
</dbReference>
<evidence type="ECO:0000313" key="8">
    <source>
        <dbReference type="Proteomes" id="UP001254848"/>
    </source>
</evidence>
<dbReference type="InterPro" id="IPR003587">
    <property type="entry name" value="Hint_dom_N"/>
</dbReference>
<dbReference type="Gene3D" id="3.20.20.140">
    <property type="entry name" value="Metal-dependent hydrolases"/>
    <property type="match status" value="1"/>
</dbReference>
<evidence type="ECO:0000313" key="7">
    <source>
        <dbReference type="EMBL" id="MDT8900962.1"/>
    </source>
</evidence>
<dbReference type="Proteomes" id="UP001254848">
    <property type="component" value="Unassembled WGS sequence"/>
</dbReference>
<keyword evidence="8" id="KW-1185">Reference proteome</keyword>
<dbReference type="InterPro" id="IPR040982">
    <property type="entry name" value="DNA_pol3_finger"/>
</dbReference>
<proteinExistence type="predicted"/>
<organism evidence="7 8">
    <name type="scientific">Anaeroselena agilis</name>
    <dbReference type="NCBI Taxonomy" id="3063788"/>
    <lineage>
        <taxon>Bacteria</taxon>
        <taxon>Bacillati</taxon>
        <taxon>Bacillota</taxon>
        <taxon>Negativicutes</taxon>
        <taxon>Acetonemataceae</taxon>
        <taxon>Anaeroselena</taxon>
    </lineage>
</organism>
<dbReference type="RefSeq" id="WP_413779493.1">
    <property type="nucleotide sequence ID" value="NZ_JAUOZS010000001.1"/>
</dbReference>
<dbReference type="PANTHER" id="PTHR32294">
    <property type="entry name" value="DNA POLYMERASE III SUBUNIT ALPHA"/>
    <property type="match status" value="1"/>
</dbReference>
<protein>
    <submittedName>
        <fullName evidence="7">DNA polymerase III subunit alpha</fullName>
        <ecNumber evidence="7">2.7.7.7</ecNumber>
    </submittedName>
</protein>
<dbReference type="SUPFAM" id="SSF89550">
    <property type="entry name" value="PHP domain-like"/>
    <property type="match status" value="1"/>
</dbReference>
<dbReference type="PROSITE" id="PS50817">
    <property type="entry name" value="INTEIN_N_TER"/>
    <property type="match status" value="1"/>
</dbReference>
<dbReference type="InterPro" id="IPR011708">
    <property type="entry name" value="DNA_pol3_alpha_NTPase_dom"/>
</dbReference>
<dbReference type="SMART" id="SM00481">
    <property type="entry name" value="POLIIIAc"/>
    <property type="match status" value="1"/>
</dbReference>
<evidence type="ECO:0000259" key="6">
    <source>
        <dbReference type="SMART" id="SM00481"/>
    </source>
</evidence>
<dbReference type="CDD" id="cd00081">
    <property type="entry name" value="Hint"/>
    <property type="match status" value="1"/>
</dbReference>